<gene>
    <name evidence="1" type="ORF">ECRASSUSDP1_LOCUS20235</name>
</gene>
<evidence type="ECO:0000313" key="2">
    <source>
        <dbReference type="Proteomes" id="UP001295684"/>
    </source>
</evidence>
<proteinExistence type="predicted"/>
<dbReference type="AlphaFoldDB" id="A0AAD1XV68"/>
<name>A0AAD1XV68_EUPCR</name>
<keyword evidence="2" id="KW-1185">Reference proteome</keyword>
<evidence type="ECO:0000313" key="1">
    <source>
        <dbReference type="EMBL" id="CAI2378835.1"/>
    </source>
</evidence>
<protein>
    <submittedName>
        <fullName evidence="1">Uncharacterized protein</fullName>
    </submittedName>
</protein>
<reference evidence="1" key="1">
    <citation type="submission" date="2023-07" db="EMBL/GenBank/DDBJ databases">
        <authorList>
            <consortium name="AG Swart"/>
            <person name="Singh M."/>
            <person name="Singh A."/>
            <person name="Seah K."/>
            <person name="Emmerich C."/>
        </authorList>
    </citation>
    <scope>NUCLEOTIDE SEQUENCE</scope>
    <source>
        <strain evidence="1">DP1</strain>
    </source>
</reference>
<organism evidence="1 2">
    <name type="scientific">Euplotes crassus</name>
    <dbReference type="NCBI Taxonomy" id="5936"/>
    <lineage>
        <taxon>Eukaryota</taxon>
        <taxon>Sar</taxon>
        <taxon>Alveolata</taxon>
        <taxon>Ciliophora</taxon>
        <taxon>Intramacronucleata</taxon>
        <taxon>Spirotrichea</taxon>
        <taxon>Hypotrichia</taxon>
        <taxon>Euplotida</taxon>
        <taxon>Euplotidae</taxon>
        <taxon>Moneuplotes</taxon>
    </lineage>
</organism>
<dbReference type="Proteomes" id="UP001295684">
    <property type="component" value="Unassembled WGS sequence"/>
</dbReference>
<comment type="caution">
    <text evidence="1">The sequence shown here is derived from an EMBL/GenBank/DDBJ whole genome shotgun (WGS) entry which is preliminary data.</text>
</comment>
<sequence length="67" mass="8007">MNICKRITNSLKNLLQILFLVFPKIAWMSRSVIRSVQSLGYRIRELWIYSIINILSNYKNFIKFSPL</sequence>
<dbReference type="EMBL" id="CAMPGE010020609">
    <property type="protein sequence ID" value="CAI2378835.1"/>
    <property type="molecule type" value="Genomic_DNA"/>
</dbReference>
<accession>A0AAD1XV68</accession>